<keyword evidence="1" id="KW-0808">Transferase</keyword>
<gene>
    <name evidence="4" type="ORF">CEY16_10210</name>
</gene>
<dbReference type="SMART" id="SM00419">
    <property type="entry name" value="HTH_CRP"/>
    <property type="match status" value="1"/>
</dbReference>
<dbReference type="GO" id="GO:0016301">
    <property type="term" value="F:kinase activity"/>
    <property type="evidence" value="ECO:0007669"/>
    <property type="project" value="UniProtKB-KW"/>
</dbReference>
<evidence type="ECO:0000259" key="3">
    <source>
        <dbReference type="SMART" id="SM00419"/>
    </source>
</evidence>
<keyword evidence="2 4" id="KW-0418">Kinase</keyword>
<accession>A0A2I0QS11</accession>
<proteinExistence type="predicted"/>
<dbReference type="PROSITE" id="PS00583">
    <property type="entry name" value="PFKB_KINASES_1"/>
    <property type="match status" value="1"/>
</dbReference>
<dbReference type="InterPro" id="IPR036388">
    <property type="entry name" value="WH-like_DNA-bd_sf"/>
</dbReference>
<dbReference type="PANTHER" id="PTHR10584:SF166">
    <property type="entry name" value="RIBOKINASE"/>
    <property type="match status" value="1"/>
</dbReference>
<dbReference type="Pfam" id="PF00294">
    <property type="entry name" value="PfkB"/>
    <property type="match status" value="1"/>
</dbReference>
<evidence type="ECO:0000313" key="4">
    <source>
        <dbReference type="EMBL" id="PKR77111.1"/>
    </source>
</evidence>
<dbReference type="AlphaFoldDB" id="A0A2I0QS11"/>
<feature type="domain" description="HTH crp-type" evidence="3">
    <location>
        <begin position="9"/>
        <end position="55"/>
    </location>
</feature>
<dbReference type="GO" id="GO:0003677">
    <property type="term" value="F:DNA binding"/>
    <property type="evidence" value="ECO:0007669"/>
    <property type="project" value="InterPro"/>
</dbReference>
<sequence>MNKEEQILNYIRINPYISQQQLSEKVGISRPAVANYIKKLVQSGQIKGRAYILNDQETITCIGGANVDRKAIASQTVRLQSSNPVNTEESLGGVARNVAENFAKLSQTTSLITFVGQDKEGEWLLKESKRMNIDISQTAVLPNHRTGTYTALLEPTGELVVSLADMDIYDEVTSKMIEDRWNHISSSQMIFADTNITEESLIYLINNCKKDDCQLYLDPVSSIKAEKLPEDLSGVHTLLPNQEEAEILSGVTIKEVEDCSKACEFLHARGVKQVVITLGSSGIYFSSKENQGHIAPPKVEVVDVTGAGDAFAACLMYGQLKGESLESACRLGLSGAAITLQANDSVSPQMSAENINHMAKEFFQ</sequence>
<organism evidence="4 5">
    <name type="scientific">Halalkalibacillus sediminis</name>
    <dbReference type="NCBI Taxonomy" id="2018042"/>
    <lineage>
        <taxon>Bacteria</taxon>
        <taxon>Bacillati</taxon>
        <taxon>Bacillota</taxon>
        <taxon>Bacilli</taxon>
        <taxon>Bacillales</taxon>
        <taxon>Bacillaceae</taxon>
        <taxon>Halalkalibacillus</taxon>
    </lineage>
</organism>
<evidence type="ECO:0000256" key="2">
    <source>
        <dbReference type="ARBA" id="ARBA00022777"/>
    </source>
</evidence>
<dbReference type="EMBL" id="PJNH01000003">
    <property type="protein sequence ID" value="PKR77111.1"/>
    <property type="molecule type" value="Genomic_DNA"/>
</dbReference>
<comment type="caution">
    <text evidence="4">The sequence shown here is derived from an EMBL/GenBank/DDBJ whole genome shotgun (WGS) entry which is preliminary data.</text>
</comment>
<dbReference type="SUPFAM" id="SSF53613">
    <property type="entry name" value="Ribokinase-like"/>
    <property type="match status" value="1"/>
</dbReference>
<protein>
    <submittedName>
        <fullName evidence="4">Sugar kinase</fullName>
    </submittedName>
</protein>
<dbReference type="GO" id="GO:0006355">
    <property type="term" value="P:regulation of DNA-templated transcription"/>
    <property type="evidence" value="ECO:0007669"/>
    <property type="project" value="InterPro"/>
</dbReference>
<keyword evidence="5" id="KW-1185">Reference proteome</keyword>
<name>A0A2I0QS11_9BACI</name>
<dbReference type="Gene3D" id="1.10.10.10">
    <property type="entry name" value="Winged helix-like DNA-binding domain superfamily/Winged helix DNA-binding domain"/>
    <property type="match status" value="1"/>
</dbReference>
<dbReference type="CDD" id="cd01941">
    <property type="entry name" value="YeiC_kinase_like"/>
    <property type="match status" value="1"/>
</dbReference>
<dbReference type="PANTHER" id="PTHR10584">
    <property type="entry name" value="SUGAR KINASE"/>
    <property type="match status" value="1"/>
</dbReference>
<dbReference type="InterPro" id="IPR002173">
    <property type="entry name" value="Carboh/pur_kinase_PfkB_CS"/>
</dbReference>
<evidence type="ECO:0000313" key="5">
    <source>
        <dbReference type="Proteomes" id="UP000243524"/>
    </source>
</evidence>
<dbReference type="RefSeq" id="WP_101331914.1">
    <property type="nucleotide sequence ID" value="NZ_PJNH01000003.1"/>
</dbReference>
<dbReference type="InterPro" id="IPR036390">
    <property type="entry name" value="WH_DNA-bd_sf"/>
</dbReference>
<dbReference type="OrthoDB" id="9806249at2"/>
<dbReference type="Gene3D" id="3.40.1190.20">
    <property type="match status" value="1"/>
</dbReference>
<evidence type="ECO:0000256" key="1">
    <source>
        <dbReference type="ARBA" id="ARBA00022679"/>
    </source>
</evidence>
<dbReference type="InterPro" id="IPR011611">
    <property type="entry name" value="PfkB_dom"/>
</dbReference>
<dbReference type="Pfam" id="PF13412">
    <property type="entry name" value="HTH_24"/>
    <property type="match status" value="1"/>
</dbReference>
<reference evidence="4 5" key="1">
    <citation type="submission" date="2017-06" db="EMBL/GenBank/DDBJ databases">
        <title>the draft geome sequence of Illustriluteabacillus marina B3227.</title>
        <authorList>
            <person name="He R.-H."/>
            <person name="Du Z.-J."/>
        </authorList>
    </citation>
    <scope>NUCLEOTIDE SEQUENCE [LARGE SCALE GENOMIC DNA]</scope>
    <source>
        <strain evidence="4 5">B3227</strain>
    </source>
</reference>
<dbReference type="InterPro" id="IPR012318">
    <property type="entry name" value="HTH_CRP"/>
</dbReference>
<dbReference type="SUPFAM" id="SSF46785">
    <property type="entry name" value="Winged helix' DNA-binding domain"/>
    <property type="match status" value="1"/>
</dbReference>
<dbReference type="InterPro" id="IPR029056">
    <property type="entry name" value="Ribokinase-like"/>
</dbReference>
<dbReference type="Proteomes" id="UP000243524">
    <property type="component" value="Unassembled WGS sequence"/>
</dbReference>